<dbReference type="GO" id="GO:0009073">
    <property type="term" value="P:aromatic amino acid family biosynthetic process"/>
    <property type="evidence" value="ECO:0007669"/>
    <property type="project" value="UniProtKB-KW"/>
</dbReference>
<keyword evidence="3 7" id="KW-0547">Nucleotide-binding</keyword>
<dbReference type="PRINTS" id="PR01100">
    <property type="entry name" value="SHIKIMTKNASE"/>
</dbReference>
<dbReference type="GO" id="GO:0004765">
    <property type="term" value="F:shikimate kinase activity"/>
    <property type="evidence" value="ECO:0007669"/>
    <property type="project" value="UniProtKB-UniRule"/>
</dbReference>
<dbReference type="Pfam" id="PF01202">
    <property type="entry name" value="SKI"/>
    <property type="match status" value="1"/>
</dbReference>
<organism evidence="8 9">
    <name type="scientific">Paucidesulfovibrio gracilis DSM 16080</name>
    <dbReference type="NCBI Taxonomy" id="1121449"/>
    <lineage>
        <taxon>Bacteria</taxon>
        <taxon>Pseudomonadati</taxon>
        <taxon>Thermodesulfobacteriota</taxon>
        <taxon>Desulfovibrionia</taxon>
        <taxon>Desulfovibrionales</taxon>
        <taxon>Desulfovibrionaceae</taxon>
        <taxon>Paucidesulfovibrio</taxon>
    </lineage>
</organism>
<dbReference type="AlphaFoldDB" id="A0A1T4X189"/>
<comment type="function">
    <text evidence="7">Catalyzes the specific phosphorylation of the 3-hydroxyl group of shikimic acid using ATP as a cosubstrate.</text>
</comment>
<keyword evidence="9" id="KW-1185">Reference proteome</keyword>
<comment type="subunit">
    <text evidence="7">Monomer.</text>
</comment>
<dbReference type="NCBIfam" id="NF040667">
    <property type="entry name" value="hom_kin_desulfo"/>
    <property type="match status" value="1"/>
</dbReference>
<evidence type="ECO:0000256" key="4">
    <source>
        <dbReference type="ARBA" id="ARBA00022777"/>
    </source>
</evidence>
<dbReference type="InterPro" id="IPR027417">
    <property type="entry name" value="P-loop_NTPase"/>
</dbReference>
<keyword evidence="4 7" id="KW-0418">Kinase</keyword>
<dbReference type="PANTHER" id="PTHR21087">
    <property type="entry name" value="SHIKIMATE KINASE"/>
    <property type="match status" value="1"/>
</dbReference>
<comment type="subcellular location">
    <subcellularLocation>
        <location evidence="7">Cytoplasm</location>
    </subcellularLocation>
</comment>
<feature type="binding site" evidence="7">
    <location>
        <position position="22"/>
    </location>
    <ligand>
        <name>Mg(2+)</name>
        <dbReference type="ChEBI" id="CHEBI:18420"/>
    </ligand>
</feature>
<evidence type="ECO:0000256" key="3">
    <source>
        <dbReference type="ARBA" id="ARBA00022741"/>
    </source>
</evidence>
<comment type="caution">
    <text evidence="7">Lacks conserved residue(s) required for the propagation of feature annotation.</text>
</comment>
<dbReference type="EC" id="2.7.1.71" evidence="7"/>
<feature type="binding site" evidence="7">
    <location>
        <position position="123"/>
    </location>
    <ligand>
        <name>ATP</name>
        <dbReference type="ChEBI" id="CHEBI:30616"/>
    </ligand>
</feature>
<feature type="binding site" evidence="7">
    <location>
        <position position="139"/>
    </location>
    <ligand>
        <name>substrate</name>
    </ligand>
</feature>
<dbReference type="GO" id="GO:0008652">
    <property type="term" value="P:amino acid biosynthetic process"/>
    <property type="evidence" value="ECO:0007669"/>
    <property type="project" value="UniProtKB-KW"/>
</dbReference>
<evidence type="ECO:0000256" key="5">
    <source>
        <dbReference type="ARBA" id="ARBA00022840"/>
    </source>
</evidence>
<keyword evidence="1 7" id="KW-0028">Amino-acid biosynthesis</keyword>
<comment type="catalytic activity">
    <reaction evidence="7">
        <text>shikimate + ATP = 3-phosphoshikimate + ADP + H(+)</text>
        <dbReference type="Rhea" id="RHEA:13121"/>
        <dbReference type="ChEBI" id="CHEBI:15378"/>
        <dbReference type="ChEBI" id="CHEBI:30616"/>
        <dbReference type="ChEBI" id="CHEBI:36208"/>
        <dbReference type="ChEBI" id="CHEBI:145989"/>
        <dbReference type="ChEBI" id="CHEBI:456216"/>
        <dbReference type="EC" id="2.7.1.71"/>
    </reaction>
</comment>
<evidence type="ECO:0000313" key="8">
    <source>
        <dbReference type="EMBL" id="SKA83413.1"/>
    </source>
</evidence>
<evidence type="ECO:0000256" key="6">
    <source>
        <dbReference type="ARBA" id="ARBA00023141"/>
    </source>
</evidence>
<keyword evidence="7" id="KW-0963">Cytoplasm</keyword>
<feature type="binding site" evidence="7">
    <location>
        <position position="85"/>
    </location>
    <ligand>
        <name>substrate</name>
    </ligand>
</feature>
<keyword evidence="6 7" id="KW-0057">Aromatic amino acid biosynthesis</keyword>
<feature type="binding site" evidence="7">
    <location>
        <begin position="18"/>
        <end position="23"/>
    </location>
    <ligand>
        <name>ATP</name>
        <dbReference type="ChEBI" id="CHEBI:30616"/>
    </ligand>
</feature>
<dbReference type="RefSeq" id="WP_078717206.1">
    <property type="nucleotide sequence ID" value="NZ_FUYC01000006.1"/>
</dbReference>
<evidence type="ECO:0000256" key="1">
    <source>
        <dbReference type="ARBA" id="ARBA00022605"/>
    </source>
</evidence>
<dbReference type="GO" id="GO:0005524">
    <property type="term" value="F:ATP binding"/>
    <property type="evidence" value="ECO:0007669"/>
    <property type="project" value="UniProtKB-UniRule"/>
</dbReference>
<feature type="binding site" evidence="7">
    <location>
        <position position="40"/>
    </location>
    <ligand>
        <name>substrate</name>
    </ligand>
</feature>
<proteinExistence type="inferred from homology"/>
<comment type="cofactor">
    <cofactor evidence="7">
        <name>Mg(2+)</name>
        <dbReference type="ChEBI" id="CHEBI:18420"/>
    </cofactor>
    <text evidence="7">Binds 1 Mg(2+) ion per subunit.</text>
</comment>
<evidence type="ECO:0000313" key="9">
    <source>
        <dbReference type="Proteomes" id="UP000190027"/>
    </source>
</evidence>
<dbReference type="CDD" id="cd00464">
    <property type="entry name" value="SK"/>
    <property type="match status" value="1"/>
</dbReference>
<gene>
    <name evidence="7" type="primary">aroK</name>
    <name evidence="8" type="ORF">SAMN02745704_01639</name>
</gene>
<evidence type="ECO:0000256" key="7">
    <source>
        <dbReference type="HAMAP-Rule" id="MF_00109"/>
    </source>
</evidence>
<reference evidence="8 9" key="1">
    <citation type="submission" date="2017-02" db="EMBL/GenBank/DDBJ databases">
        <authorList>
            <person name="Peterson S.W."/>
        </authorList>
    </citation>
    <scope>NUCLEOTIDE SEQUENCE [LARGE SCALE GENOMIC DNA]</scope>
    <source>
        <strain evidence="8 9">DSM 16080</strain>
    </source>
</reference>
<keyword evidence="5 7" id="KW-0067">ATP-binding</keyword>
<keyword evidence="7" id="KW-0479">Metal-binding</keyword>
<dbReference type="GO" id="GO:0005829">
    <property type="term" value="C:cytosol"/>
    <property type="evidence" value="ECO:0007669"/>
    <property type="project" value="TreeGrafter"/>
</dbReference>
<dbReference type="Gene3D" id="3.40.50.300">
    <property type="entry name" value="P-loop containing nucleotide triphosphate hydrolases"/>
    <property type="match status" value="1"/>
</dbReference>
<comment type="similarity">
    <text evidence="7">Belongs to the shikimate kinase family.</text>
</comment>
<name>A0A1T4X189_9BACT</name>
<dbReference type="EMBL" id="FUYC01000006">
    <property type="protein sequence ID" value="SKA83413.1"/>
    <property type="molecule type" value="Genomic_DNA"/>
</dbReference>
<dbReference type="SUPFAM" id="SSF52540">
    <property type="entry name" value="P-loop containing nucleoside triphosphate hydrolases"/>
    <property type="match status" value="1"/>
</dbReference>
<protein>
    <recommendedName>
        <fullName evidence="7">Shikimate kinase</fullName>
        <shortName evidence="7">SK</shortName>
        <ecNumber evidence="7">2.7.1.71</ecNumber>
    </recommendedName>
</protein>
<dbReference type="PANTHER" id="PTHR21087:SF16">
    <property type="entry name" value="SHIKIMATE KINASE 1, CHLOROPLASTIC"/>
    <property type="match status" value="1"/>
</dbReference>
<dbReference type="GO" id="GO:0009423">
    <property type="term" value="P:chorismate biosynthetic process"/>
    <property type="evidence" value="ECO:0007669"/>
    <property type="project" value="UniProtKB-UniRule"/>
</dbReference>
<dbReference type="STRING" id="1121449.SAMN02745704_01639"/>
<dbReference type="Proteomes" id="UP000190027">
    <property type="component" value="Unassembled WGS sequence"/>
</dbReference>
<keyword evidence="7" id="KW-0460">Magnesium</keyword>
<dbReference type="OrthoDB" id="9800332at2"/>
<dbReference type="HAMAP" id="MF_00109">
    <property type="entry name" value="Shikimate_kinase"/>
    <property type="match status" value="1"/>
</dbReference>
<accession>A0A1T4X189</accession>
<dbReference type="GO" id="GO:0000287">
    <property type="term" value="F:magnesium ion binding"/>
    <property type="evidence" value="ECO:0007669"/>
    <property type="project" value="UniProtKB-UniRule"/>
</dbReference>
<evidence type="ECO:0000256" key="2">
    <source>
        <dbReference type="ARBA" id="ARBA00022679"/>
    </source>
</evidence>
<sequence length="179" mass="19692">MPETDIETRCVTLVGIAGAGKSTVGRLLANELNWAHVDTDQLLEAYYAMPLQDLLDSVGLEKFLELEEHQVANLGIQRCIVSTGGSVVYGSRAVERIRSLGPVVHLHVEPETFAARVDAAPNRGLAIGGKTKAELHAERLPLYRHASDVEFATDTPAPEETVRQILHWLDAEHQIRPSR</sequence>
<dbReference type="InterPro" id="IPR000623">
    <property type="entry name" value="Shikimate_kinase/TSH1"/>
</dbReference>
<keyword evidence="2 7" id="KW-0808">Transferase</keyword>
<comment type="pathway">
    <text evidence="7">Metabolic intermediate biosynthesis; chorismate biosynthesis; chorismate from D-erythrose 4-phosphate and phosphoenolpyruvate: step 5/7.</text>
</comment>
<dbReference type="InterPro" id="IPR031322">
    <property type="entry name" value="Shikimate/glucono_kinase"/>
</dbReference>
<dbReference type="UniPathway" id="UPA00053">
    <property type="reaction ID" value="UER00088"/>
</dbReference>